<feature type="domain" description="Methylamine utilisation protein MauE" evidence="6">
    <location>
        <begin position="29"/>
        <end position="149"/>
    </location>
</feature>
<feature type="transmembrane region" description="Helical" evidence="5">
    <location>
        <begin position="101"/>
        <end position="119"/>
    </location>
</feature>
<dbReference type="Proteomes" id="UP000190150">
    <property type="component" value="Unassembled WGS sequence"/>
</dbReference>
<evidence type="ECO:0000256" key="3">
    <source>
        <dbReference type="ARBA" id="ARBA00022989"/>
    </source>
</evidence>
<gene>
    <name evidence="7" type="ORF">SAMN05660841_02823</name>
</gene>
<name>A0A1T5EWJ0_9SPHI</name>
<dbReference type="OrthoDB" id="673785at2"/>
<evidence type="ECO:0000256" key="1">
    <source>
        <dbReference type="ARBA" id="ARBA00004141"/>
    </source>
</evidence>
<dbReference type="EMBL" id="FUZF01000013">
    <property type="protein sequence ID" value="SKB88266.1"/>
    <property type="molecule type" value="Genomic_DNA"/>
</dbReference>
<accession>A0A1T5EWJ0</accession>
<dbReference type="RefSeq" id="WP_079643869.1">
    <property type="nucleotide sequence ID" value="NZ_FUZF01000013.1"/>
</dbReference>
<evidence type="ECO:0000256" key="4">
    <source>
        <dbReference type="ARBA" id="ARBA00023136"/>
    </source>
</evidence>
<sequence length="175" mass="20379">MITLRYKQAIVDRLGKTLCWYRRYLSQPVYNFTVYGYAMLYMYTASSKLWKMETFIKGIAEIPYIGNYAQPIGWDVAQLEILLAIGLILPRYQRNSLRGSTILMGIFTAYLAVMMLFVPDRLCSCGGVIESMGWGTHLAFNILWLILGIHAIRQKNYKQLNLKPWKIHKKTRAKR</sequence>
<keyword evidence="2 5" id="KW-0812">Transmembrane</keyword>
<dbReference type="STRING" id="1513896.SAMN05660841_02823"/>
<dbReference type="Pfam" id="PF07291">
    <property type="entry name" value="MauE"/>
    <property type="match status" value="1"/>
</dbReference>
<feature type="transmembrane region" description="Helical" evidence="5">
    <location>
        <begin position="72"/>
        <end position="89"/>
    </location>
</feature>
<keyword evidence="3 5" id="KW-1133">Transmembrane helix</keyword>
<dbReference type="GO" id="GO:0016020">
    <property type="term" value="C:membrane"/>
    <property type="evidence" value="ECO:0007669"/>
    <property type="project" value="UniProtKB-SubCell"/>
</dbReference>
<reference evidence="8" key="1">
    <citation type="submission" date="2017-02" db="EMBL/GenBank/DDBJ databases">
        <authorList>
            <person name="Varghese N."/>
            <person name="Submissions S."/>
        </authorList>
    </citation>
    <scope>NUCLEOTIDE SEQUENCE [LARGE SCALE GENOMIC DNA]</scope>
    <source>
        <strain evidence="8">DSM 24091</strain>
    </source>
</reference>
<proteinExistence type="predicted"/>
<evidence type="ECO:0000313" key="7">
    <source>
        <dbReference type="EMBL" id="SKB88266.1"/>
    </source>
</evidence>
<evidence type="ECO:0000256" key="2">
    <source>
        <dbReference type="ARBA" id="ARBA00022692"/>
    </source>
</evidence>
<dbReference type="GO" id="GO:0030416">
    <property type="term" value="P:methylamine metabolic process"/>
    <property type="evidence" value="ECO:0007669"/>
    <property type="project" value="InterPro"/>
</dbReference>
<keyword evidence="8" id="KW-1185">Reference proteome</keyword>
<evidence type="ECO:0000256" key="5">
    <source>
        <dbReference type="SAM" id="Phobius"/>
    </source>
</evidence>
<organism evidence="7 8">
    <name type="scientific">Sphingobacterium nematocida</name>
    <dbReference type="NCBI Taxonomy" id="1513896"/>
    <lineage>
        <taxon>Bacteria</taxon>
        <taxon>Pseudomonadati</taxon>
        <taxon>Bacteroidota</taxon>
        <taxon>Sphingobacteriia</taxon>
        <taxon>Sphingobacteriales</taxon>
        <taxon>Sphingobacteriaceae</taxon>
        <taxon>Sphingobacterium</taxon>
    </lineage>
</organism>
<comment type="subcellular location">
    <subcellularLocation>
        <location evidence="1">Membrane</location>
        <topology evidence="1">Multi-pass membrane protein</topology>
    </subcellularLocation>
</comment>
<evidence type="ECO:0000259" key="6">
    <source>
        <dbReference type="Pfam" id="PF07291"/>
    </source>
</evidence>
<evidence type="ECO:0000313" key="8">
    <source>
        <dbReference type="Proteomes" id="UP000190150"/>
    </source>
</evidence>
<dbReference type="AlphaFoldDB" id="A0A1T5EWJ0"/>
<protein>
    <recommendedName>
        <fullName evidence="6">Methylamine utilisation protein MauE domain-containing protein</fullName>
    </recommendedName>
</protein>
<dbReference type="InterPro" id="IPR009908">
    <property type="entry name" value="Methylamine_util_MauE"/>
</dbReference>
<feature type="transmembrane region" description="Helical" evidence="5">
    <location>
        <begin position="131"/>
        <end position="152"/>
    </location>
</feature>
<keyword evidence="4 5" id="KW-0472">Membrane</keyword>
<feature type="transmembrane region" description="Helical" evidence="5">
    <location>
        <begin position="21"/>
        <end position="43"/>
    </location>
</feature>